<reference evidence="6 7" key="1">
    <citation type="submission" date="2023-08" db="EMBL/GenBank/DDBJ databases">
        <title>Nocardioides seae sp. nov., a bacterium isolated from a soil.</title>
        <authorList>
            <person name="Wang X."/>
        </authorList>
    </citation>
    <scope>NUCLEOTIDE SEQUENCE [LARGE SCALE GENOMIC DNA]</scope>
    <source>
        <strain evidence="6 7">YZH12</strain>
    </source>
</reference>
<evidence type="ECO:0000256" key="1">
    <source>
        <dbReference type="ARBA" id="ARBA00004196"/>
    </source>
</evidence>
<evidence type="ECO:0000313" key="7">
    <source>
        <dbReference type="Proteomes" id="UP001268542"/>
    </source>
</evidence>
<evidence type="ECO:0000313" key="6">
    <source>
        <dbReference type="EMBL" id="MDT9593362.1"/>
    </source>
</evidence>
<comment type="caution">
    <text evidence="6">The sequence shown here is derived from an EMBL/GenBank/DDBJ whole genome shotgun (WGS) entry which is preliminary data.</text>
</comment>
<keyword evidence="7" id="KW-1185">Reference proteome</keyword>
<dbReference type="InterPro" id="IPR028082">
    <property type="entry name" value="Peripla_BP_I"/>
</dbReference>
<sequence length="341" mass="34460">MRRAPRSRHLAAAAVAASLCLVASACGGDDSSAGSGDESISAVIKGLDNPFFQQMEDGIDAGASSADISVDVQAAADITDTTGQLDKLNVVAGQDPGCVIVNPIDGTNLVQGLAGLAAQDVPIVNIDSPVDADAAEQADATPDTYIGTDNNEAGRLGGEHMLTLLPEGGTVALVGGIAGDVTSNARLDGFTEAVGDGVEIVQTVNANWSRDEALTQATTILRANPDLAGFFVANDDMGLGVARAVADVGRTGEVEIITVDGVEDGLNGVANGELSAVVAQYPYAIGEMGVNACRAAIAGEDLPENVTAPVALVTADNVDQALEAAPAPFEEYEDPFAALVD</sequence>
<proteinExistence type="inferred from homology"/>
<accession>A0ABU3PVU3</accession>
<dbReference type="Pfam" id="PF13407">
    <property type="entry name" value="Peripla_BP_4"/>
    <property type="match status" value="1"/>
</dbReference>
<feature type="chain" id="PRO_5046432870" evidence="4">
    <location>
        <begin position="26"/>
        <end position="341"/>
    </location>
</feature>
<evidence type="ECO:0000259" key="5">
    <source>
        <dbReference type="Pfam" id="PF13407"/>
    </source>
</evidence>
<feature type="signal peptide" evidence="4">
    <location>
        <begin position="1"/>
        <end position="25"/>
    </location>
</feature>
<dbReference type="InterPro" id="IPR025997">
    <property type="entry name" value="SBP_2_dom"/>
</dbReference>
<gene>
    <name evidence="6" type="ORF">RDV89_09810</name>
</gene>
<evidence type="ECO:0000256" key="3">
    <source>
        <dbReference type="ARBA" id="ARBA00022729"/>
    </source>
</evidence>
<dbReference type="Proteomes" id="UP001268542">
    <property type="component" value="Unassembled WGS sequence"/>
</dbReference>
<keyword evidence="3 4" id="KW-0732">Signal</keyword>
<evidence type="ECO:0000256" key="2">
    <source>
        <dbReference type="ARBA" id="ARBA00007639"/>
    </source>
</evidence>
<dbReference type="PROSITE" id="PS51257">
    <property type="entry name" value="PROKAR_LIPOPROTEIN"/>
    <property type="match status" value="1"/>
</dbReference>
<dbReference type="PANTHER" id="PTHR46847">
    <property type="entry name" value="D-ALLOSE-BINDING PERIPLASMIC PROTEIN-RELATED"/>
    <property type="match status" value="1"/>
</dbReference>
<comment type="subcellular location">
    <subcellularLocation>
        <location evidence="1">Cell envelope</location>
    </subcellularLocation>
</comment>
<dbReference type="RefSeq" id="WP_315732841.1">
    <property type="nucleotide sequence ID" value="NZ_JAVYII010000004.1"/>
</dbReference>
<feature type="domain" description="Periplasmic binding protein" evidence="5">
    <location>
        <begin position="43"/>
        <end position="300"/>
    </location>
</feature>
<comment type="similarity">
    <text evidence="2">Belongs to the bacterial solute-binding protein 2 family.</text>
</comment>
<organism evidence="6 7">
    <name type="scientific">Nocardioides imazamoxiresistens</name>
    <dbReference type="NCBI Taxonomy" id="3231893"/>
    <lineage>
        <taxon>Bacteria</taxon>
        <taxon>Bacillati</taxon>
        <taxon>Actinomycetota</taxon>
        <taxon>Actinomycetes</taxon>
        <taxon>Propionibacteriales</taxon>
        <taxon>Nocardioidaceae</taxon>
        <taxon>Nocardioides</taxon>
    </lineage>
</organism>
<name>A0ABU3PVU3_9ACTN</name>
<dbReference type="PANTHER" id="PTHR46847:SF1">
    <property type="entry name" value="D-ALLOSE-BINDING PERIPLASMIC PROTEIN-RELATED"/>
    <property type="match status" value="1"/>
</dbReference>
<dbReference type="SUPFAM" id="SSF53822">
    <property type="entry name" value="Periplasmic binding protein-like I"/>
    <property type="match status" value="1"/>
</dbReference>
<evidence type="ECO:0000256" key="4">
    <source>
        <dbReference type="SAM" id="SignalP"/>
    </source>
</evidence>
<dbReference type="EMBL" id="JAVYII010000004">
    <property type="protein sequence ID" value="MDT9593362.1"/>
    <property type="molecule type" value="Genomic_DNA"/>
</dbReference>
<dbReference type="Gene3D" id="3.40.50.2300">
    <property type="match status" value="2"/>
</dbReference>
<protein>
    <submittedName>
        <fullName evidence="6">Substrate-binding domain-containing protein</fullName>
    </submittedName>
</protein>